<evidence type="ECO:0000313" key="2">
    <source>
        <dbReference type="EMBL" id="ALO48825.1"/>
    </source>
</evidence>
<feature type="chain" id="PRO_5006601804" evidence="1">
    <location>
        <begin position="21"/>
        <end position="162"/>
    </location>
</feature>
<feature type="signal peptide" evidence="1">
    <location>
        <begin position="1"/>
        <end position="20"/>
    </location>
</feature>
<dbReference type="eggNOG" id="COG4771">
    <property type="taxonomic scope" value="Bacteria"/>
</dbReference>
<dbReference type="OrthoDB" id="945117at2"/>
<reference evidence="3" key="1">
    <citation type="submission" date="2015-11" db="EMBL/GenBank/DDBJ databases">
        <authorList>
            <person name="Holder M.E."/>
            <person name="Ajami N.J."/>
            <person name="Petrosino J.F."/>
        </authorList>
    </citation>
    <scope>NUCLEOTIDE SEQUENCE [LARGE SCALE GENOMIC DNA]</scope>
    <source>
        <strain evidence="3">F0113</strain>
    </source>
</reference>
<dbReference type="Proteomes" id="UP000056252">
    <property type="component" value="Chromosome"/>
</dbReference>
<dbReference type="RefSeq" id="WP_060544321.1">
    <property type="nucleotide sequence ID" value="NZ_CAUPOR010000076.1"/>
</dbReference>
<evidence type="ECO:0000313" key="3">
    <source>
        <dbReference type="Proteomes" id="UP000056252"/>
    </source>
</evidence>
<dbReference type="KEGG" id="peo:AS203_06810"/>
<keyword evidence="3" id="KW-1185">Reference proteome</keyword>
<dbReference type="EMBL" id="CP013195">
    <property type="protein sequence ID" value="ALO48825.1"/>
    <property type="molecule type" value="Genomic_DNA"/>
</dbReference>
<organism evidence="2 3">
    <name type="scientific">Hoylesella enoeca</name>
    <dbReference type="NCBI Taxonomy" id="76123"/>
    <lineage>
        <taxon>Bacteria</taxon>
        <taxon>Pseudomonadati</taxon>
        <taxon>Bacteroidota</taxon>
        <taxon>Bacteroidia</taxon>
        <taxon>Bacteroidales</taxon>
        <taxon>Prevotellaceae</taxon>
        <taxon>Hoylesella</taxon>
    </lineage>
</organism>
<proteinExistence type="predicted"/>
<keyword evidence="1" id="KW-0732">Signal</keyword>
<evidence type="ECO:0000256" key="1">
    <source>
        <dbReference type="SAM" id="SignalP"/>
    </source>
</evidence>
<gene>
    <name evidence="2" type="ORF">AS203_06810</name>
</gene>
<accession>A0A0S2KKJ7</accession>
<name>A0A0S2KKJ7_9BACT</name>
<dbReference type="STRING" id="76123.AS203_06810"/>
<dbReference type="AlphaFoldDB" id="A0A0S2KKJ7"/>
<sequence length="162" mass="17869">MKKKIVLLMATLLLTLTAHAQFEEEKTYVGGSLTGLNLNYNGMDKLNLGVQAQAGYFIEDNWMVLAQAALQHSGNKTVADNVSVGVGARYYIVQNGLYLGANCKLVHAYHSYNDLMPGVELGYAFFVSRTVTIEPAIYYDQSFKSHKDYSTIGLKIGIGVYI</sequence>
<protein>
    <submittedName>
        <fullName evidence="2">Uncharacterized protein</fullName>
    </submittedName>
</protein>